<protein>
    <submittedName>
        <fullName evidence="1">Uncharacterized protein</fullName>
    </submittedName>
</protein>
<sequence>MTVPSITSDPTMPIGRVEWWRDDKLPRCITARRIARGTDAWVATRVGLYLSAEALLNKHSEILQAYPYASVIRFAVSEFDWVSRAEKKGMRVL</sequence>
<gene>
    <name evidence="1" type="ORF">MKUB_54010</name>
</gene>
<evidence type="ECO:0000313" key="2">
    <source>
        <dbReference type="Proteomes" id="UP000465306"/>
    </source>
</evidence>
<accession>A0ABQ1BW68</accession>
<dbReference type="EMBL" id="BLKU01000005">
    <property type="protein sequence ID" value="GFG67911.1"/>
    <property type="molecule type" value="Genomic_DNA"/>
</dbReference>
<organism evidence="1 2">
    <name type="scientific">Mycobacterium kubicae</name>
    <dbReference type="NCBI Taxonomy" id="120959"/>
    <lineage>
        <taxon>Bacteria</taxon>
        <taxon>Bacillati</taxon>
        <taxon>Actinomycetota</taxon>
        <taxon>Actinomycetes</taxon>
        <taxon>Mycobacteriales</taxon>
        <taxon>Mycobacteriaceae</taxon>
        <taxon>Mycobacterium</taxon>
        <taxon>Mycobacterium simiae complex</taxon>
    </lineage>
</organism>
<comment type="caution">
    <text evidence="1">The sequence shown here is derived from an EMBL/GenBank/DDBJ whole genome shotgun (WGS) entry which is preliminary data.</text>
</comment>
<name>A0ABQ1BW68_9MYCO</name>
<dbReference type="Proteomes" id="UP000465306">
    <property type="component" value="Unassembled WGS sequence"/>
</dbReference>
<evidence type="ECO:0000313" key="1">
    <source>
        <dbReference type="EMBL" id="GFG67911.1"/>
    </source>
</evidence>
<keyword evidence="2" id="KW-1185">Reference proteome</keyword>
<reference evidence="1 2" key="1">
    <citation type="journal article" date="2019" name="Emerg. Microbes Infect.">
        <title>Comprehensive subspecies identification of 175 nontuberculous mycobacteria species based on 7547 genomic profiles.</title>
        <authorList>
            <person name="Matsumoto Y."/>
            <person name="Kinjo T."/>
            <person name="Motooka D."/>
            <person name="Nabeya D."/>
            <person name="Jung N."/>
            <person name="Uechi K."/>
            <person name="Horii T."/>
            <person name="Iida T."/>
            <person name="Fujita J."/>
            <person name="Nakamura S."/>
        </authorList>
    </citation>
    <scope>NUCLEOTIDE SEQUENCE [LARGE SCALE GENOMIC DNA]</scope>
    <source>
        <strain evidence="1 2">JCM 13573</strain>
    </source>
</reference>
<proteinExistence type="predicted"/>